<sequence length="222" mass="25146">MPNMGEAGQERSRTDAADIGGQPLSSSGWTTTDTAARALKVSPRTVRRLIDRGELEGRKVREGIVEAWEVSIDSLYSLRDKRNVEGQVRRDVPRTSDEADSAAVMGDIVRDLAADLVRASSEATELRVRLELTERAESSLREELERERERAQMLEAERVRREQAERERDELRRLLEARAEPPQSPEDAVESPEGTEETPERGEGSQEATERRSWWRRFFGGG</sequence>
<feature type="compositionally biased region" description="Polar residues" evidence="1">
    <location>
        <begin position="23"/>
        <end position="33"/>
    </location>
</feature>
<evidence type="ECO:0000259" key="2">
    <source>
        <dbReference type="Pfam" id="PF12728"/>
    </source>
</evidence>
<feature type="region of interest" description="Disordered" evidence="1">
    <location>
        <begin position="171"/>
        <end position="222"/>
    </location>
</feature>
<feature type="compositionally biased region" description="Acidic residues" evidence="1">
    <location>
        <begin position="187"/>
        <end position="197"/>
    </location>
</feature>
<proteinExistence type="predicted"/>
<dbReference type="AlphaFoldDB" id="A0A6J4QUC8"/>
<dbReference type="EMBL" id="CADCVD010000095">
    <property type="protein sequence ID" value="CAA9447799.1"/>
    <property type="molecule type" value="Genomic_DNA"/>
</dbReference>
<accession>A0A6J4QUC8</accession>
<reference evidence="3" key="1">
    <citation type="submission" date="2020-02" db="EMBL/GenBank/DDBJ databases">
        <authorList>
            <person name="Meier V. D."/>
        </authorList>
    </citation>
    <scope>NUCLEOTIDE SEQUENCE</scope>
    <source>
        <strain evidence="3">AVDCRST_MAG37</strain>
    </source>
</reference>
<feature type="region of interest" description="Disordered" evidence="1">
    <location>
        <begin position="1"/>
        <end position="33"/>
    </location>
</feature>
<gene>
    <name evidence="3" type="ORF">AVDCRST_MAG37-2011</name>
</gene>
<dbReference type="InterPro" id="IPR041657">
    <property type="entry name" value="HTH_17"/>
</dbReference>
<protein>
    <recommendedName>
        <fullName evidence="2">Helix-turn-helix domain-containing protein</fullName>
    </recommendedName>
</protein>
<feature type="domain" description="Helix-turn-helix" evidence="2">
    <location>
        <begin position="31"/>
        <end position="60"/>
    </location>
</feature>
<evidence type="ECO:0000313" key="3">
    <source>
        <dbReference type="EMBL" id="CAA9447799.1"/>
    </source>
</evidence>
<evidence type="ECO:0000256" key="1">
    <source>
        <dbReference type="SAM" id="MobiDB-lite"/>
    </source>
</evidence>
<name>A0A6J4QUC8_9ACTN</name>
<feature type="compositionally biased region" description="Basic and acidic residues" evidence="1">
    <location>
        <begin position="198"/>
        <end position="213"/>
    </location>
</feature>
<organism evidence="3">
    <name type="scientific">uncultured Rubrobacteraceae bacterium</name>
    <dbReference type="NCBI Taxonomy" id="349277"/>
    <lineage>
        <taxon>Bacteria</taxon>
        <taxon>Bacillati</taxon>
        <taxon>Actinomycetota</taxon>
        <taxon>Rubrobacteria</taxon>
        <taxon>Rubrobacterales</taxon>
        <taxon>Rubrobacteraceae</taxon>
        <taxon>environmental samples</taxon>
    </lineage>
</organism>
<dbReference type="Pfam" id="PF12728">
    <property type="entry name" value="HTH_17"/>
    <property type="match status" value="1"/>
</dbReference>